<dbReference type="CDD" id="cd00038">
    <property type="entry name" value="CAP_ED"/>
    <property type="match status" value="1"/>
</dbReference>
<reference evidence="6 7" key="1">
    <citation type="submission" date="2024-04" db="EMBL/GenBank/DDBJ databases">
        <title>Novel species of the genus Ideonella isolated from streams.</title>
        <authorList>
            <person name="Lu H."/>
        </authorList>
    </citation>
    <scope>NUCLEOTIDE SEQUENCE [LARGE SCALE GENOMIC DNA]</scope>
    <source>
        <strain evidence="6 7">DXS22W</strain>
    </source>
</reference>
<dbReference type="InterPro" id="IPR018490">
    <property type="entry name" value="cNMP-bd_dom_sf"/>
</dbReference>
<feature type="domain" description="Cyclic nucleotide-binding" evidence="4">
    <location>
        <begin position="42"/>
        <end position="161"/>
    </location>
</feature>
<sequence>MSAKHDLLPVGGPSTAPANVRHVVFNPQARACLGCGVRRSSLFGVLDVAALEHIHGHIADLQVQPGQRLFSANDPGLAAFTLREGVVRMERMSERGERRIVRLAGRSDLIGLEALLGQTYSADAVACTPVKVCRLPRMMIDELAKDHAEMRRDLMKRWQAALDEAEEWLTELSAGSARWRMLRLLLKISEFSEPDGRVWLPSRQQMGAMLGMTVETASRLISALKREGVVLAADAGHARLAMPQLMAALRALSDEP</sequence>
<dbReference type="PRINTS" id="PR00034">
    <property type="entry name" value="HTHCRP"/>
</dbReference>
<evidence type="ECO:0000259" key="5">
    <source>
        <dbReference type="PROSITE" id="PS51063"/>
    </source>
</evidence>
<evidence type="ECO:0000313" key="6">
    <source>
        <dbReference type="EMBL" id="MEK8051691.1"/>
    </source>
</evidence>
<dbReference type="PROSITE" id="PS51063">
    <property type="entry name" value="HTH_CRP_2"/>
    <property type="match status" value="1"/>
</dbReference>
<keyword evidence="1" id="KW-0805">Transcription regulation</keyword>
<evidence type="ECO:0000256" key="2">
    <source>
        <dbReference type="ARBA" id="ARBA00023125"/>
    </source>
</evidence>
<dbReference type="Pfam" id="PF00027">
    <property type="entry name" value="cNMP_binding"/>
    <property type="match status" value="1"/>
</dbReference>
<accession>A0ABU9CL91</accession>
<comment type="caution">
    <text evidence="6">The sequence shown here is derived from an EMBL/GenBank/DDBJ whole genome shotgun (WGS) entry which is preliminary data.</text>
</comment>
<evidence type="ECO:0000259" key="4">
    <source>
        <dbReference type="PROSITE" id="PS50042"/>
    </source>
</evidence>
<dbReference type="SMART" id="SM00419">
    <property type="entry name" value="HTH_CRP"/>
    <property type="match status" value="1"/>
</dbReference>
<dbReference type="EMBL" id="JBBUTH010000008">
    <property type="protein sequence ID" value="MEK8051691.1"/>
    <property type="molecule type" value="Genomic_DNA"/>
</dbReference>
<dbReference type="InterPro" id="IPR036390">
    <property type="entry name" value="WH_DNA-bd_sf"/>
</dbReference>
<dbReference type="Proteomes" id="UP001365405">
    <property type="component" value="Unassembled WGS sequence"/>
</dbReference>
<dbReference type="Pfam" id="PF13545">
    <property type="entry name" value="HTH_Crp_2"/>
    <property type="match status" value="1"/>
</dbReference>
<dbReference type="RefSeq" id="WP_341411389.1">
    <property type="nucleotide sequence ID" value="NZ_JBBUTH010000008.1"/>
</dbReference>
<dbReference type="Gene3D" id="2.60.120.10">
    <property type="entry name" value="Jelly Rolls"/>
    <property type="match status" value="1"/>
</dbReference>
<evidence type="ECO:0000256" key="1">
    <source>
        <dbReference type="ARBA" id="ARBA00023015"/>
    </source>
</evidence>
<dbReference type="InterPro" id="IPR036388">
    <property type="entry name" value="WH-like_DNA-bd_sf"/>
</dbReference>
<dbReference type="InterPro" id="IPR000595">
    <property type="entry name" value="cNMP-bd_dom"/>
</dbReference>
<protein>
    <submittedName>
        <fullName evidence="6">Crp/Fnr family transcriptional regulator</fullName>
    </submittedName>
</protein>
<evidence type="ECO:0000256" key="3">
    <source>
        <dbReference type="ARBA" id="ARBA00023163"/>
    </source>
</evidence>
<name>A0ABU9CL91_9BURK</name>
<dbReference type="PROSITE" id="PS50042">
    <property type="entry name" value="CNMP_BINDING_3"/>
    <property type="match status" value="1"/>
</dbReference>
<keyword evidence="7" id="KW-1185">Reference proteome</keyword>
<dbReference type="InterPro" id="IPR012318">
    <property type="entry name" value="HTH_CRP"/>
</dbReference>
<organism evidence="6 7">
    <name type="scientific">Pseudaquabacterium inlustre</name>
    <dbReference type="NCBI Taxonomy" id="2984192"/>
    <lineage>
        <taxon>Bacteria</taxon>
        <taxon>Pseudomonadati</taxon>
        <taxon>Pseudomonadota</taxon>
        <taxon>Betaproteobacteria</taxon>
        <taxon>Burkholderiales</taxon>
        <taxon>Sphaerotilaceae</taxon>
        <taxon>Pseudaquabacterium</taxon>
    </lineage>
</organism>
<dbReference type="InterPro" id="IPR050397">
    <property type="entry name" value="Env_Response_Regulators"/>
</dbReference>
<dbReference type="SUPFAM" id="SSF51206">
    <property type="entry name" value="cAMP-binding domain-like"/>
    <property type="match status" value="1"/>
</dbReference>
<keyword evidence="3" id="KW-0804">Transcription</keyword>
<gene>
    <name evidence="6" type="ORF">AACH10_15680</name>
</gene>
<keyword evidence="2" id="KW-0238">DNA-binding</keyword>
<feature type="domain" description="HTH crp-type" evidence="5">
    <location>
        <begin position="175"/>
        <end position="243"/>
    </location>
</feature>
<dbReference type="InterPro" id="IPR014710">
    <property type="entry name" value="RmlC-like_jellyroll"/>
</dbReference>
<proteinExistence type="predicted"/>
<dbReference type="SUPFAM" id="SSF46785">
    <property type="entry name" value="Winged helix' DNA-binding domain"/>
    <property type="match status" value="1"/>
</dbReference>
<dbReference type="PANTHER" id="PTHR24567">
    <property type="entry name" value="CRP FAMILY TRANSCRIPTIONAL REGULATORY PROTEIN"/>
    <property type="match status" value="1"/>
</dbReference>
<dbReference type="SMART" id="SM00100">
    <property type="entry name" value="cNMP"/>
    <property type="match status" value="1"/>
</dbReference>
<dbReference type="PANTHER" id="PTHR24567:SF75">
    <property type="entry name" value="FUMARATE AND NITRATE REDUCTION REGULATORY PROTEIN"/>
    <property type="match status" value="1"/>
</dbReference>
<evidence type="ECO:0000313" key="7">
    <source>
        <dbReference type="Proteomes" id="UP001365405"/>
    </source>
</evidence>
<dbReference type="Gene3D" id="1.10.10.10">
    <property type="entry name" value="Winged helix-like DNA-binding domain superfamily/Winged helix DNA-binding domain"/>
    <property type="match status" value="1"/>
</dbReference>